<dbReference type="OrthoDB" id="10516096at2759"/>
<organism evidence="2 3">
    <name type="scientific">Aspergillus brasiliensis (strain CBS 101740 / IMI 381727 / IBT 21946)</name>
    <dbReference type="NCBI Taxonomy" id="767769"/>
    <lineage>
        <taxon>Eukaryota</taxon>
        <taxon>Fungi</taxon>
        <taxon>Dikarya</taxon>
        <taxon>Ascomycota</taxon>
        <taxon>Pezizomycotina</taxon>
        <taxon>Eurotiomycetes</taxon>
        <taxon>Eurotiomycetidae</taxon>
        <taxon>Eurotiales</taxon>
        <taxon>Aspergillaceae</taxon>
        <taxon>Aspergillus</taxon>
        <taxon>Aspergillus subgen. Circumdati</taxon>
    </lineage>
</organism>
<sequence>MRWPAAMLYVQMTEAVFVHMFRSTDDSQVIVVGMPFFLALPFPTLVLILSPSFRLFWPGSFQDQLITINRVYGSPQLAEDLPALGWPTRSFLCYGTSCACQFPKSIAVWAWFLKP</sequence>
<dbReference type="EMBL" id="KV878690">
    <property type="protein sequence ID" value="OJJ68726.1"/>
    <property type="molecule type" value="Genomic_DNA"/>
</dbReference>
<keyword evidence="1" id="KW-1133">Transmembrane helix</keyword>
<evidence type="ECO:0000313" key="2">
    <source>
        <dbReference type="EMBL" id="OJJ68726.1"/>
    </source>
</evidence>
<keyword evidence="1" id="KW-0812">Transmembrane</keyword>
<evidence type="ECO:0000313" key="3">
    <source>
        <dbReference type="Proteomes" id="UP000184499"/>
    </source>
</evidence>
<keyword evidence="3" id="KW-1185">Reference proteome</keyword>
<proteinExistence type="predicted"/>
<reference evidence="3" key="1">
    <citation type="journal article" date="2017" name="Genome Biol.">
        <title>Comparative genomics reveals high biological diversity and specific adaptations in the industrially and medically important fungal genus Aspergillus.</title>
        <authorList>
            <person name="de Vries R.P."/>
            <person name="Riley R."/>
            <person name="Wiebenga A."/>
            <person name="Aguilar-Osorio G."/>
            <person name="Amillis S."/>
            <person name="Uchima C.A."/>
            <person name="Anderluh G."/>
            <person name="Asadollahi M."/>
            <person name="Askin M."/>
            <person name="Barry K."/>
            <person name="Battaglia E."/>
            <person name="Bayram O."/>
            <person name="Benocci T."/>
            <person name="Braus-Stromeyer S.A."/>
            <person name="Caldana C."/>
            <person name="Canovas D."/>
            <person name="Cerqueira G.C."/>
            <person name="Chen F."/>
            <person name="Chen W."/>
            <person name="Choi C."/>
            <person name="Clum A."/>
            <person name="Dos Santos R.A."/>
            <person name="Damasio A.R."/>
            <person name="Diallinas G."/>
            <person name="Emri T."/>
            <person name="Fekete E."/>
            <person name="Flipphi M."/>
            <person name="Freyberg S."/>
            <person name="Gallo A."/>
            <person name="Gournas C."/>
            <person name="Habgood R."/>
            <person name="Hainaut M."/>
            <person name="Harispe M.L."/>
            <person name="Henrissat B."/>
            <person name="Hilden K.S."/>
            <person name="Hope R."/>
            <person name="Hossain A."/>
            <person name="Karabika E."/>
            <person name="Karaffa L."/>
            <person name="Karanyi Z."/>
            <person name="Krasevec N."/>
            <person name="Kuo A."/>
            <person name="Kusch H."/>
            <person name="LaButti K."/>
            <person name="Lagendijk E.L."/>
            <person name="Lapidus A."/>
            <person name="Levasseur A."/>
            <person name="Lindquist E."/>
            <person name="Lipzen A."/>
            <person name="Logrieco A.F."/>
            <person name="MacCabe A."/>
            <person name="Maekelae M.R."/>
            <person name="Malavazi I."/>
            <person name="Melin P."/>
            <person name="Meyer V."/>
            <person name="Mielnichuk N."/>
            <person name="Miskei M."/>
            <person name="Molnar A.P."/>
            <person name="Mule G."/>
            <person name="Ngan C.Y."/>
            <person name="Orejas M."/>
            <person name="Orosz E."/>
            <person name="Ouedraogo J.P."/>
            <person name="Overkamp K.M."/>
            <person name="Park H.-S."/>
            <person name="Perrone G."/>
            <person name="Piumi F."/>
            <person name="Punt P.J."/>
            <person name="Ram A.F."/>
            <person name="Ramon A."/>
            <person name="Rauscher S."/>
            <person name="Record E."/>
            <person name="Riano-Pachon D.M."/>
            <person name="Robert V."/>
            <person name="Roehrig J."/>
            <person name="Ruller R."/>
            <person name="Salamov A."/>
            <person name="Salih N.S."/>
            <person name="Samson R.A."/>
            <person name="Sandor E."/>
            <person name="Sanguinetti M."/>
            <person name="Schuetze T."/>
            <person name="Sepcic K."/>
            <person name="Shelest E."/>
            <person name="Sherlock G."/>
            <person name="Sophianopoulou V."/>
            <person name="Squina F.M."/>
            <person name="Sun H."/>
            <person name="Susca A."/>
            <person name="Todd R.B."/>
            <person name="Tsang A."/>
            <person name="Unkles S.E."/>
            <person name="van de Wiele N."/>
            <person name="van Rossen-Uffink D."/>
            <person name="Oliveira J.V."/>
            <person name="Vesth T.C."/>
            <person name="Visser J."/>
            <person name="Yu J.-H."/>
            <person name="Zhou M."/>
            <person name="Andersen M.R."/>
            <person name="Archer D.B."/>
            <person name="Baker S.E."/>
            <person name="Benoit I."/>
            <person name="Brakhage A.A."/>
            <person name="Braus G.H."/>
            <person name="Fischer R."/>
            <person name="Frisvad J.C."/>
            <person name="Goldman G.H."/>
            <person name="Houbraken J."/>
            <person name="Oakley B."/>
            <person name="Pocsi I."/>
            <person name="Scazzocchio C."/>
            <person name="Seiboth B."/>
            <person name="vanKuyk P.A."/>
            <person name="Wortman J."/>
            <person name="Dyer P.S."/>
            <person name="Grigoriev I.V."/>
        </authorList>
    </citation>
    <scope>NUCLEOTIDE SEQUENCE [LARGE SCALE GENOMIC DNA]</scope>
    <source>
        <strain evidence="3">CBS 101740 / IMI 381727 / IBT 21946</strain>
    </source>
</reference>
<evidence type="ECO:0000256" key="1">
    <source>
        <dbReference type="SAM" id="Phobius"/>
    </source>
</evidence>
<accession>A0A1L9UAK7</accession>
<dbReference type="Proteomes" id="UP000184499">
    <property type="component" value="Unassembled WGS sequence"/>
</dbReference>
<gene>
    <name evidence="2" type="ORF">ASPBRDRAFT_311672</name>
</gene>
<dbReference type="AlphaFoldDB" id="A0A1L9UAK7"/>
<dbReference type="GeneID" id="93575357"/>
<name>A0A1L9UAK7_ASPBC</name>
<protein>
    <submittedName>
        <fullName evidence="2">Uncharacterized protein</fullName>
    </submittedName>
</protein>
<feature type="transmembrane region" description="Helical" evidence="1">
    <location>
        <begin position="29"/>
        <end position="49"/>
    </location>
</feature>
<keyword evidence="1" id="KW-0472">Membrane</keyword>
<dbReference type="RefSeq" id="XP_067475975.1">
    <property type="nucleotide sequence ID" value="XM_067622869.1"/>
</dbReference>
<dbReference type="VEuPathDB" id="FungiDB:ASPBRDRAFT_311672"/>